<organism evidence="1 2">
    <name type="scientific">Paramecium sonneborni</name>
    <dbReference type="NCBI Taxonomy" id="65129"/>
    <lineage>
        <taxon>Eukaryota</taxon>
        <taxon>Sar</taxon>
        <taxon>Alveolata</taxon>
        <taxon>Ciliophora</taxon>
        <taxon>Intramacronucleata</taxon>
        <taxon>Oligohymenophorea</taxon>
        <taxon>Peniculida</taxon>
        <taxon>Parameciidae</taxon>
        <taxon>Paramecium</taxon>
    </lineage>
</organism>
<dbReference type="Proteomes" id="UP000692954">
    <property type="component" value="Unassembled WGS sequence"/>
</dbReference>
<keyword evidence="2" id="KW-1185">Reference proteome</keyword>
<proteinExistence type="predicted"/>
<evidence type="ECO:0000313" key="2">
    <source>
        <dbReference type="Proteomes" id="UP000692954"/>
    </source>
</evidence>
<dbReference type="EMBL" id="CAJJDN010000209">
    <property type="protein sequence ID" value="CAD8129159.1"/>
    <property type="molecule type" value="Genomic_DNA"/>
</dbReference>
<dbReference type="AlphaFoldDB" id="A0A8S1RQ40"/>
<gene>
    <name evidence="1" type="ORF">PSON_ATCC_30995.1.T2090008</name>
</gene>
<reference evidence="1" key="1">
    <citation type="submission" date="2021-01" db="EMBL/GenBank/DDBJ databases">
        <authorList>
            <consortium name="Genoscope - CEA"/>
            <person name="William W."/>
        </authorList>
    </citation>
    <scope>NUCLEOTIDE SEQUENCE</scope>
</reference>
<protein>
    <submittedName>
        <fullName evidence="1">Uncharacterized protein</fullName>
    </submittedName>
</protein>
<sequence>MIMKNHFKQNFQKRSFICLINKLIFLNIQYFLISTLCPKYHFVSYYRFSQFQKVYQQTMKIKEQNQLYTLNMGLTQYNRFITFYIQINNIL</sequence>
<name>A0A8S1RQ40_9CILI</name>
<accession>A0A8S1RQ40</accession>
<evidence type="ECO:0000313" key="1">
    <source>
        <dbReference type="EMBL" id="CAD8129159.1"/>
    </source>
</evidence>
<comment type="caution">
    <text evidence="1">The sequence shown here is derived from an EMBL/GenBank/DDBJ whole genome shotgun (WGS) entry which is preliminary data.</text>
</comment>